<dbReference type="GeneID" id="62167435"/>
<sequence>MLPKLPIDDCQLEMNQPVSFSFSFDPDLQELTEQKLLHSRFPEEQTDFREDDWSQGSKVSRIRELAEHWRTRYSWEDQERRINEIFNHYLIKMDVPEYGLVTLHYTHSMSSSPEAIPLLFVHGWPGSFLEASKIVNELTVANPDNDKHPTFHVVAPSIPGFGFSPAPIRSRVGPEVVAHAFKKLMTDVLGYPHFVTQGGDFGAFITRWMAIHYPDVVRAQHLNMFPVSAPTLRSAPFAYIRWCLSGLLYSTYEKNLMRISTAFEEDQSAYLHLQATRPQTLGFALGDSPIGLLAWVVEKLQSWIDVPESLDNDDIINLVMMHWIQAATPGLRFHREAFGERREAERAFEAYVKIPTGVSVFPKEILACPKDWARQVANIQFWRQHERGGHFAALECPEDLVNDLRDFFSSKAAKTSLTRQS</sequence>
<evidence type="ECO:0000256" key="1">
    <source>
        <dbReference type="ARBA" id="ARBA00010088"/>
    </source>
</evidence>
<evidence type="ECO:0000313" key="5">
    <source>
        <dbReference type="EMBL" id="KAF9870975.1"/>
    </source>
</evidence>
<organism evidence="5 6">
    <name type="scientific">Colletotrichum karsti</name>
    <dbReference type="NCBI Taxonomy" id="1095194"/>
    <lineage>
        <taxon>Eukaryota</taxon>
        <taxon>Fungi</taxon>
        <taxon>Dikarya</taxon>
        <taxon>Ascomycota</taxon>
        <taxon>Pezizomycotina</taxon>
        <taxon>Sordariomycetes</taxon>
        <taxon>Hypocreomycetidae</taxon>
        <taxon>Glomerellales</taxon>
        <taxon>Glomerellaceae</taxon>
        <taxon>Colletotrichum</taxon>
        <taxon>Colletotrichum boninense species complex</taxon>
    </lineage>
</organism>
<dbReference type="AlphaFoldDB" id="A0A9P6LFV4"/>
<keyword evidence="6" id="KW-1185">Reference proteome</keyword>
<gene>
    <name evidence="5" type="ORF">CkaCkLH20_11647</name>
</gene>
<dbReference type="SUPFAM" id="SSF53474">
    <property type="entry name" value="alpha/beta-Hydrolases"/>
    <property type="match status" value="1"/>
</dbReference>
<dbReference type="PANTHER" id="PTHR21661">
    <property type="entry name" value="EPOXIDE HYDROLASE 1-RELATED"/>
    <property type="match status" value="1"/>
</dbReference>
<dbReference type="InterPro" id="IPR010497">
    <property type="entry name" value="Epoxide_hydro_N"/>
</dbReference>
<reference evidence="5" key="2">
    <citation type="submission" date="2020-11" db="EMBL/GenBank/DDBJ databases">
        <title>Whole genome sequencing of Colletotrichum sp.</title>
        <authorList>
            <person name="Li H."/>
        </authorList>
    </citation>
    <scope>NUCLEOTIDE SEQUENCE</scope>
    <source>
        <strain evidence="5">CkLH20</strain>
    </source>
</reference>
<evidence type="ECO:0000313" key="6">
    <source>
        <dbReference type="Proteomes" id="UP000781932"/>
    </source>
</evidence>
<dbReference type="PRINTS" id="PR00412">
    <property type="entry name" value="EPOXHYDRLASE"/>
</dbReference>
<reference evidence="5" key="1">
    <citation type="submission" date="2020-03" db="EMBL/GenBank/DDBJ databases">
        <authorList>
            <person name="He L."/>
        </authorList>
    </citation>
    <scope>NUCLEOTIDE SEQUENCE</scope>
    <source>
        <strain evidence="5">CkLH20</strain>
    </source>
</reference>
<dbReference type="GO" id="GO:0097176">
    <property type="term" value="P:epoxide metabolic process"/>
    <property type="evidence" value="ECO:0007669"/>
    <property type="project" value="TreeGrafter"/>
</dbReference>
<dbReference type="OrthoDB" id="7130006at2759"/>
<comment type="similarity">
    <text evidence="1">Belongs to the peptidase S33 family.</text>
</comment>
<dbReference type="EMBL" id="JAATWM020000049">
    <property type="protein sequence ID" value="KAF9870975.1"/>
    <property type="molecule type" value="Genomic_DNA"/>
</dbReference>
<comment type="caution">
    <text evidence="5">The sequence shown here is derived from an EMBL/GenBank/DDBJ whole genome shotgun (WGS) entry which is preliminary data.</text>
</comment>
<dbReference type="PIRSF" id="PIRSF001112">
    <property type="entry name" value="Epoxide_hydrolase"/>
    <property type="match status" value="1"/>
</dbReference>
<dbReference type="RefSeq" id="XP_038740436.1">
    <property type="nucleotide sequence ID" value="XM_038894361.1"/>
</dbReference>
<proteinExistence type="inferred from homology"/>
<evidence type="ECO:0000256" key="3">
    <source>
        <dbReference type="ARBA" id="ARBA00022801"/>
    </source>
</evidence>
<dbReference type="InterPro" id="IPR016292">
    <property type="entry name" value="Epoxide_hydrolase"/>
</dbReference>
<dbReference type="InterPro" id="IPR000639">
    <property type="entry name" value="Epox_hydrolase-like"/>
</dbReference>
<dbReference type="Pfam" id="PF06441">
    <property type="entry name" value="EHN"/>
    <property type="match status" value="1"/>
</dbReference>
<keyword evidence="3 5" id="KW-0378">Hydrolase</keyword>
<dbReference type="Gene3D" id="3.40.50.1820">
    <property type="entry name" value="alpha/beta hydrolase"/>
    <property type="match status" value="1"/>
</dbReference>
<accession>A0A9P6LFV4</accession>
<protein>
    <submittedName>
        <fullName evidence="5">Epoxide hydrolase</fullName>
    </submittedName>
</protein>
<feature type="domain" description="Epoxide hydrolase N-terminal" evidence="4">
    <location>
        <begin position="20"/>
        <end position="130"/>
    </location>
</feature>
<evidence type="ECO:0000259" key="4">
    <source>
        <dbReference type="Pfam" id="PF06441"/>
    </source>
</evidence>
<name>A0A9P6LFV4_9PEZI</name>
<keyword evidence="2" id="KW-0058">Aromatic hydrocarbons catabolism</keyword>
<dbReference type="InterPro" id="IPR029058">
    <property type="entry name" value="AB_hydrolase_fold"/>
</dbReference>
<dbReference type="PANTHER" id="PTHR21661:SF35">
    <property type="entry name" value="EPOXIDE HYDROLASE"/>
    <property type="match status" value="1"/>
</dbReference>
<dbReference type="Proteomes" id="UP000781932">
    <property type="component" value="Unassembled WGS sequence"/>
</dbReference>
<evidence type="ECO:0000256" key="2">
    <source>
        <dbReference type="ARBA" id="ARBA00022797"/>
    </source>
</evidence>
<dbReference type="GO" id="GO:0004301">
    <property type="term" value="F:epoxide hydrolase activity"/>
    <property type="evidence" value="ECO:0007669"/>
    <property type="project" value="TreeGrafter"/>
</dbReference>